<dbReference type="InterPro" id="IPR008949">
    <property type="entry name" value="Isoprenoid_synthase_dom_sf"/>
</dbReference>
<dbReference type="GO" id="GO:0016765">
    <property type="term" value="F:transferase activity, transferring alkyl or aryl (other than methyl) groups"/>
    <property type="evidence" value="ECO:0007669"/>
    <property type="project" value="UniProtKB-ARBA"/>
</dbReference>
<evidence type="ECO:0000313" key="2">
    <source>
        <dbReference type="Proteomes" id="UP000199229"/>
    </source>
</evidence>
<organism evidence="1 2">
    <name type="scientific">Methylobacterium gossipiicola</name>
    <dbReference type="NCBI Taxonomy" id="582675"/>
    <lineage>
        <taxon>Bacteria</taxon>
        <taxon>Pseudomonadati</taxon>
        <taxon>Pseudomonadota</taxon>
        <taxon>Alphaproteobacteria</taxon>
        <taxon>Hyphomicrobiales</taxon>
        <taxon>Methylobacteriaceae</taxon>
        <taxon>Methylobacterium</taxon>
    </lineage>
</organism>
<dbReference type="OrthoDB" id="9814909at2"/>
<dbReference type="STRING" id="582675.SAMN05192565_11819"/>
<proteinExistence type="predicted"/>
<protein>
    <submittedName>
        <fullName evidence="1">Phytoene synthase</fullName>
    </submittedName>
</protein>
<dbReference type="Pfam" id="PF00494">
    <property type="entry name" value="SQS_PSY"/>
    <property type="match status" value="1"/>
</dbReference>
<gene>
    <name evidence="1" type="ORF">SAMN05192565_11819</name>
</gene>
<dbReference type="RefSeq" id="WP_091973335.1">
    <property type="nucleotide sequence ID" value="NZ_FOPM01000018.1"/>
</dbReference>
<sequence length="293" mass="31753">MTDTDIQAGTTGGLAFAFAHGEALVKAGDPDRYFATLFAPAVFRPHLFALYAFSLTVARTREAVSTPMAGEIRLQWWRDALQGEARGDVKANPVAAALDDAIVKRRLGRQPFVDLIDARVFDLYDDPMPRVNDLEGYCGETASALIRLASLVLCDGAEPGGAAAAGHAGVAYGITGLLRALPWHARDGQVYLPADILKTYGVTREDVVTGRGGPGLVHACADLRALARRHLAAYEGARGTIVPAARAAFLPVALVEPYLAVMERPGYDPLNTQIEIPRWRRLWHLWRASRRAS</sequence>
<dbReference type="Gene3D" id="1.10.600.10">
    <property type="entry name" value="Farnesyl Diphosphate Synthase"/>
    <property type="match status" value="1"/>
</dbReference>
<accession>A0A1I2VWK4</accession>
<dbReference type="Proteomes" id="UP000199229">
    <property type="component" value="Unassembled WGS sequence"/>
</dbReference>
<dbReference type="EMBL" id="FOPM01000018">
    <property type="protein sequence ID" value="SFG93565.1"/>
    <property type="molecule type" value="Genomic_DNA"/>
</dbReference>
<dbReference type="SUPFAM" id="SSF48576">
    <property type="entry name" value="Terpenoid synthases"/>
    <property type="match status" value="1"/>
</dbReference>
<dbReference type="PANTHER" id="PTHR31480">
    <property type="entry name" value="BIFUNCTIONAL LYCOPENE CYCLASE/PHYTOENE SYNTHASE"/>
    <property type="match status" value="1"/>
</dbReference>
<name>A0A1I2VWK4_9HYPH</name>
<reference evidence="2" key="1">
    <citation type="submission" date="2016-10" db="EMBL/GenBank/DDBJ databases">
        <authorList>
            <person name="Varghese N."/>
            <person name="Submissions S."/>
        </authorList>
    </citation>
    <scope>NUCLEOTIDE SEQUENCE [LARGE SCALE GENOMIC DNA]</scope>
    <source>
        <strain evidence="2">Gh-105</strain>
    </source>
</reference>
<keyword evidence="2" id="KW-1185">Reference proteome</keyword>
<evidence type="ECO:0000313" key="1">
    <source>
        <dbReference type="EMBL" id="SFG93565.1"/>
    </source>
</evidence>
<dbReference type="AlphaFoldDB" id="A0A1I2VWK4"/>
<dbReference type="InterPro" id="IPR002060">
    <property type="entry name" value="Squ/phyt_synthse"/>
</dbReference>